<keyword evidence="8" id="KW-0407">Ion channel</keyword>
<feature type="transmembrane region" description="Helical" evidence="9">
    <location>
        <begin position="188"/>
        <end position="210"/>
    </location>
</feature>
<organism evidence="10 11">
    <name type="scientific">Dillenia turbinata</name>
    <dbReference type="NCBI Taxonomy" id="194707"/>
    <lineage>
        <taxon>Eukaryota</taxon>
        <taxon>Viridiplantae</taxon>
        <taxon>Streptophyta</taxon>
        <taxon>Embryophyta</taxon>
        <taxon>Tracheophyta</taxon>
        <taxon>Spermatophyta</taxon>
        <taxon>Magnoliopsida</taxon>
        <taxon>eudicotyledons</taxon>
        <taxon>Gunneridae</taxon>
        <taxon>Pentapetalae</taxon>
        <taxon>Dilleniales</taxon>
        <taxon>Dilleniaceae</taxon>
        <taxon>Dillenia</taxon>
    </lineage>
</organism>
<dbReference type="PANTHER" id="PTHR31086">
    <property type="entry name" value="ALUMINUM-ACTIVATED MALATE TRANSPORTER 10"/>
    <property type="match status" value="1"/>
</dbReference>
<keyword evidence="4 9" id="KW-0812">Transmembrane</keyword>
<comment type="similarity">
    <text evidence="2">Belongs to the aromatic acid exporter (TC 2.A.85) family.</text>
</comment>
<keyword evidence="5 9" id="KW-1133">Transmembrane helix</keyword>
<evidence type="ECO:0000256" key="1">
    <source>
        <dbReference type="ARBA" id="ARBA00004141"/>
    </source>
</evidence>
<evidence type="ECO:0000256" key="9">
    <source>
        <dbReference type="SAM" id="Phobius"/>
    </source>
</evidence>
<evidence type="ECO:0000256" key="2">
    <source>
        <dbReference type="ARBA" id="ARBA00007079"/>
    </source>
</evidence>
<keyword evidence="3" id="KW-0813">Transport</keyword>
<evidence type="ECO:0000256" key="8">
    <source>
        <dbReference type="ARBA" id="ARBA00023303"/>
    </source>
</evidence>
<accession>A0AAN8V4J7</accession>
<feature type="transmembrane region" description="Helical" evidence="9">
    <location>
        <begin position="130"/>
        <end position="149"/>
    </location>
</feature>
<dbReference type="GO" id="GO:0016020">
    <property type="term" value="C:membrane"/>
    <property type="evidence" value="ECO:0007669"/>
    <property type="project" value="UniProtKB-SubCell"/>
</dbReference>
<dbReference type="GO" id="GO:0015743">
    <property type="term" value="P:malate transport"/>
    <property type="evidence" value="ECO:0007669"/>
    <property type="project" value="InterPro"/>
</dbReference>
<comment type="subcellular location">
    <subcellularLocation>
        <location evidence="1">Membrane</location>
        <topology evidence="1">Multi-pass membrane protein</topology>
    </subcellularLocation>
</comment>
<dbReference type="GO" id="GO:0034220">
    <property type="term" value="P:monoatomic ion transmembrane transport"/>
    <property type="evidence" value="ECO:0007669"/>
    <property type="project" value="UniProtKB-KW"/>
</dbReference>
<feature type="transmembrane region" description="Helical" evidence="9">
    <location>
        <begin position="156"/>
        <end position="176"/>
    </location>
</feature>
<proteinExistence type="inferred from homology"/>
<sequence length="467" mass="51370">MTANTENDGSMAKGSGRIKALPKRALAKIAEVARTAKKLGQDDPRRVTHSLKVGLAITLVSLLYYFQPLFDGFGVAAMWAVLTVVVVFEFSVGATLGKGLNRMLATLLAGALGVGAHHLASLSGEKGEPILLGLFVFLLAATVTFIRFFPRMKARYDYGLMIFILTFCLVSVSGYRDDEVLEMAHKRLSTILIGSFASLFVCVFICPVWAGSDLHSLVAVNLEKIGSFLEEFGNEYFNGLEEGESKKDKSNLEGYKTVLNCKNTEESMANFARWEPGHSQFKFRHPWKQYLKIGTLSRKCAYRVDALNGYLNSEIKAPLKVRRKIEESCIKMSFECGQALKELAMSIKTMTSPTAVDLHMSNAKTSAKNLKSFLKTGLWEDTDLLEVIPAAAVASLLIDVVACTESIADSVNELASLAHFKSLEYRDQAVEQVQVIKQKQILAQPLASIDGTHHVITIEVASPSLRK</sequence>
<evidence type="ECO:0000256" key="5">
    <source>
        <dbReference type="ARBA" id="ARBA00022989"/>
    </source>
</evidence>
<dbReference type="EMBL" id="JBAMMX010000015">
    <property type="protein sequence ID" value="KAK6926514.1"/>
    <property type="molecule type" value="Genomic_DNA"/>
</dbReference>
<dbReference type="AlphaFoldDB" id="A0AAN8V4J7"/>
<evidence type="ECO:0000256" key="6">
    <source>
        <dbReference type="ARBA" id="ARBA00023065"/>
    </source>
</evidence>
<protein>
    <submittedName>
        <fullName evidence="10">Aluminum-activated malate transporter</fullName>
    </submittedName>
</protein>
<keyword evidence="11" id="KW-1185">Reference proteome</keyword>
<evidence type="ECO:0000313" key="10">
    <source>
        <dbReference type="EMBL" id="KAK6926514.1"/>
    </source>
</evidence>
<dbReference type="Proteomes" id="UP001370490">
    <property type="component" value="Unassembled WGS sequence"/>
</dbReference>
<gene>
    <name evidence="10" type="ORF">RJ641_008233</name>
</gene>
<dbReference type="Pfam" id="PF11744">
    <property type="entry name" value="ALMT"/>
    <property type="match status" value="2"/>
</dbReference>
<feature type="transmembrane region" description="Helical" evidence="9">
    <location>
        <begin position="72"/>
        <end position="92"/>
    </location>
</feature>
<feature type="transmembrane region" description="Helical" evidence="9">
    <location>
        <begin position="47"/>
        <end position="66"/>
    </location>
</feature>
<evidence type="ECO:0000313" key="11">
    <source>
        <dbReference type="Proteomes" id="UP001370490"/>
    </source>
</evidence>
<comment type="caution">
    <text evidence="10">The sequence shown here is derived from an EMBL/GenBank/DDBJ whole genome shotgun (WGS) entry which is preliminary data.</text>
</comment>
<keyword evidence="7 9" id="KW-0472">Membrane</keyword>
<evidence type="ECO:0000256" key="7">
    <source>
        <dbReference type="ARBA" id="ARBA00023136"/>
    </source>
</evidence>
<dbReference type="InterPro" id="IPR020966">
    <property type="entry name" value="ALMT"/>
</dbReference>
<keyword evidence="6" id="KW-0406">Ion transport</keyword>
<feature type="transmembrane region" description="Helical" evidence="9">
    <location>
        <begin position="104"/>
        <end position="124"/>
    </location>
</feature>
<evidence type="ECO:0000256" key="4">
    <source>
        <dbReference type="ARBA" id="ARBA00022692"/>
    </source>
</evidence>
<evidence type="ECO:0000256" key="3">
    <source>
        <dbReference type="ARBA" id="ARBA00022448"/>
    </source>
</evidence>
<reference evidence="10 11" key="1">
    <citation type="submission" date="2023-12" db="EMBL/GenBank/DDBJ databases">
        <title>A high-quality genome assembly for Dillenia turbinata (Dilleniales).</title>
        <authorList>
            <person name="Chanderbali A."/>
        </authorList>
    </citation>
    <scope>NUCLEOTIDE SEQUENCE [LARGE SCALE GENOMIC DNA]</scope>
    <source>
        <strain evidence="10">LSX21</strain>
        <tissue evidence="10">Leaf</tissue>
    </source>
</reference>
<name>A0AAN8V4J7_9MAGN</name>